<evidence type="ECO:0000313" key="2">
    <source>
        <dbReference type="EMBL" id="SOQ55281.1"/>
    </source>
</evidence>
<feature type="region of interest" description="Disordered" evidence="1">
    <location>
        <begin position="352"/>
        <end position="398"/>
    </location>
</feature>
<feature type="compositionally biased region" description="Pro residues" evidence="1">
    <location>
        <begin position="375"/>
        <end position="392"/>
    </location>
</feature>
<dbReference type="AlphaFoldDB" id="A0A2H1WQD1"/>
<evidence type="ECO:0000256" key="1">
    <source>
        <dbReference type="SAM" id="MobiDB-lite"/>
    </source>
</evidence>
<gene>
    <name evidence="2" type="ORF">SFRICE_028128</name>
</gene>
<reference evidence="2" key="1">
    <citation type="submission" date="2016-07" db="EMBL/GenBank/DDBJ databases">
        <authorList>
            <person name="Bretaudeau A."/>
        </authorList>
    </citation>
    <scope>NUCLEOTIDE SEQUENCE</scope>
    <source>
        <strain evidence="2">Rice</strain>
        <tissue evidence="2">Whole body</tissue>
    </source>
</reference>
<sequence length="398" mass="43259">MTMGGGDCLPSVNEQTNHLIVSNRRHPWPLETLAALQGCWGIGDWEDWDRGNWISGNLIHTTQALFHVGFLLGRGITPVEPARSCQSMALPHLVGYTGDCGENHPMASPALDEAGGSVRLLLTKNHPVPSALSWSPGNLRSLPITLETPEALQASGNLTHTTQALFYVGFLLGRGITPVEPTPFMPKHGSPTLFLRGENHPLTSPAQGEARGRGKIIQSLFPPWARRVVVSDSNRLKTTSFLLLLFELEPRVVPRRRTVRPWYHSGRAGPFVPKHGVLQGIIGVAGFLGGRNLRVVGESGLERLGRSNLASGNLTHTTQALFHVGFLLGRGITPVEPAHSCRSMTLPHLDTTASQKTDVKQRLRSVSEVTGGPSTPFPNPRFPNNPKIPNPKRPATHL</sequence>
<dbReference type="EMBL" id="ODYU01010285">
    <property type="protein sequence ID" value="SOQ55281.1"/>
    <property type="molecule type" value="Genomic_DNA"/>
</dbReference>
<name>A0A2H1WQD1_SPOFR</name>
<accession>A0A2H1WQD1</accession>
<protein>
    <submittedName>
        <fullName evidence="2">SFRICE_028128</fullName>
    </submittedName>
</protein>
<organism evidence="2">
    <name type="scientific">Spodoptera frugiperda</name>
    <name type="common">Fall armyworm</name>
    <dbReference type="NCBI Taxonomy" id="7108"/>
    <lineage>
        <taxon>Eukaryota</taxon>
        <taxon>Metazoa</taxon>
        <taxon>Ecdysozoa</taxon>
        <taxon>Arthropoda</taxon>
        <taxon>Hexapoda</taxon>
        <taxon>Insecta</taxon>
        <taxon>Pterygota</taxon>
        <taxon>Neoptera</taxon>
        <taxon>Endopterygota</taxon>
        <taxon>Lepidoptera</taxon>
        <taxon>Glossata</taxon>
        <taxon>Ditrysia</taxon>
        <taxon>Noctuoidea</taxon>
        <taxon>Noctuidae</taxon>
        <taxon>Amphipyrinae</taxon>
        <taxon>Spodoptera</taxon>
    </lineage>
</organism>
<proteinExistence type="predicted"/>